<dbReference type="PANTHER" id="PTHR42907">
    <property type="entry name" value="FMN-LINKED OXIDOREDUCTASES SUPERFAMILY PROTEIN"/>
    <property type="match status" value="1"/>
</dbReference>
<evidence type="ECO:0000256" key="7">
    <source>
        <dbReference type="ARBA" id="ARBA00022884"/>
    </source>
</evidence>
<sequence>MMSPTPHTLPADYHISVAPMMDWTDRHCRFLHRQLSRHVRLYTEMVVADAIIHGPTQRLLTFDPIEHPVALQIGGSDPDKLSQATRTGVSYGYDEVNLNVGCPSDRVQSGRFGACLMAEPDLVAACFTAMKAAADTTDVTVKCRLGIDDQDLSKTLPNFIRTVSAAGCETFIIHARKAWLQGLSPKENRTVPPIDYDLVTDMKRAFPELTIILNGQVETVAHGLSVSTGLDGFMMGRAAYHDPWSLTAVDPVFGESPAATNRFDVAETMILYLERVQQEDRSAKALIRHIMGLFAGRSGARAWRRSLSEGLSAKQRPSDVLRSALATMEAGQAA</sequence>
<gene>
    <name evidence="9 12" type="primary">dusA</name>
    <name evidence="12" type="ORF">GCM10007854_05100</name>
</gene>
<organism evidence="12 13">
    <name type="scientific">Algimonas porphyrae</name>
    <dbReference type="NCBI Taxonomy" id="1128113"/>
    <lineage>
        <taxon>Bacteria</taxon>
        <taxon>Pseudomonadati</taxon>
        <taxon>Pseudomonadota</taxon>
        <taxon>Alphaproteobacteria</taxon>
        <taxon>Maricaulales</taxon>
        <taxon>Robiginitomaculaceae</taxon>
        <taxon>Algimonas</taxon>
    </lineage>
</organism>
<comment type="catalytic activity">
    <reaction evidence="9">
        <text>5,6-dihydrouridine(20) in tRNA + NAD(+) = uridine(20) in tRNA + NADH + H(+)</text>
        <dbReference type="Rhea" id="RHEA:53340"/>
        <dbReference type="Rhea" id="RHEA-COMP:13533"/>
        <dbReference type="Rhea" id="RHEA-COMP:13534"/>
        <dbReference type="ChEBI" id="CHEBI:15378"/>
        <dbReference type="ChEBI" id="CHEBI:57540"/>
        <dbReference type="ChEBI" id="CHEBI:57945"/>
        <dbReference type="ChEBI" id="CHEBI:65315"/>
        <dbReference type="ChEBI" id="CHEBI:74443"/>
        <dbReference type="EC" id="1.3.1.91"/>
    </reaction>
</comment>
<comment type="function">
    <text evidence="9">Catalyzes the synthesis of 5,6-dihydrouridine (D), a modified base found in the D-loop of most tRNAs, via the reduction of the C5-C6 double bond in target uridines. Specifically modifies U20 and U20a in tRNAs.</text>
</comment>
<keyword evidence="8 9" id="KW-0560">Oxidoreductase</keyword>
<feature type="active site" description="Proton donor" evidence="9">
    <location>
        <position position="102"/>
    </location>
</feature>
<evidence type="ECO:0000313" key="13">
    <source>
        <dbReference type="Proteomes" id="UP001161390"/>
    </source>
</evidence>
<evidence type="ECO:0000313" key="12">
    <source>
        <dbReference type="EMBL" id="GLQ19555.1"/>
    </source>
</evidence>
<keyword evidence="13" id="KW-1185">Reference proteome</keyword>
<keyword evidence="3 9" id="KW-0285">Flavoprotein</keyword>
<dbReference type="PANTHER" id="PTHR42907:SF1">
    <property type="entry name" value="FMN-LINKED OXIDOREDUCTASES SUPERFAMILY PROTEIN"/>
    <property type="match status" value="1"/>
</dbReference>
<dbReference type="HAMAP" id="MF_02041">
    <property type="entry name" value="DusA_subfam"/>
    <property type="match status" value="1"/>
</dbReference>
<dbReference type="SUPFAM" id="SSF51395">
    <property type="entry name" value="FMN-linked oxidoreductases"/>
    <property type="match status" value="1"/>
</dbReference>
<comment type="similarity">
    <text evidence="9">Belongs to the Dus family. DusA subfamily.</text>
</comment>
<evidence type="ECO:0000256" key="10">
    <source>
        <dbReference type="PIRNR" id="PIRNR006621"/>
    </source>
</evidence>
<evidence type="ECO:0000256" key="5">
    <source>
        <dbReference type="ARBA" id="ARBA00022694"/>
    </source>
</evidence>
<evidence type="ECO:0000256" key="1">
    <source>
        <dbReference type="ARBA" id="ARBA00001917"/>
    </source>
</evidence>
<dbReference type="Pfam" id="PF01207">
    <property type="entry name" value="Dus"/>
    <property type="match status" value="1"/>
</dbReference>
<evidence type="ECO:0000256" key="2">
    <source>
        <dbReference type="ARBA" id="ARBA00022555"/>
    </source>
</evidence>
<dbReference type="EMBL" id="BSNJ01000001">
    <property type="protein sequence ID" value="GLQ19555.1"/>
    <property type="molecule type" value="Genomic_DNA"/>
</dbReference>
<accession>A0ABQ5UXV1</accession>
<feature type="site" description="Interacts with tRNA; defines subfamily-specific binding signature" evidence="9">
    <location>
        <position position="301"/>
    </location>
</feature>
<feature type="binding site" evidence="9">
    <location>
        <begin position="19"/>
        <end position="21"/>
    </location>
    <ligand>
        <name>FMN</name>
        <dbReference type="ChEBI" id="CHEBI:58210"/>
    </ligand>
</feature>
<evidence type="ECO:0000256" key="4">
    <source>
        <dbReference type="ARBA" id="ARBA00022643"/>
    </source>
</evidence>
<dbReference type="PROSITE" id="PS01136">
    <property type="entry name" value="UPF0034"/>
    <property type="match status" value="1"/>
</dbReference>
<comment type="catalytic activity">
    <reaction evidence="9">
        <text>5,6-dihydrouridine(20) in tRNA + NADP(+) = uridine(20) in tRNA + NADPH + H(+)</text>
        <dbReference type="Rhea" id="RHEA:53336"/>
        <dbReference type="Rhea" id="RHEA-COMP:13533"/>
        <dbReference type="Rhea" id="RHEA-COMP:13534"/>
        <dbReference type="ChEBI" id="CHEBI:15378"/>
        <dbReference type="ChEBI" id="CHEBI:57783"/>
        <dbReference type="ChEBI" id="CHEBI:58349"/>
        <dbReference type="ChEBI" id="CHEBI:65315"/>
        <dbReference type="ChEBI" id="CHEBI:74443"/>
        <dbReference type="EC" id="1.3.1.91"/>
    </reaction>
</comment>
<keyword evidence="4 9" id="KW-0288">FMN</keyword>
<reference evidence="12" key="1">
    <citation type="journal article" date="2014" name="Int. J. Syst. Evol. Microbiol.">
        <title>Complete genome of a new Firmicutes species belonging to the dominant human colonic microbiota ('Ruminococcus bicirculans') reveals two chromosomes and a selective capacity to utilize plant glucans.</title>
        <authorList>
            <consortium name="NISC Comparative Sequencing Program"/>
            <person name="Wegmann U."/>
            <person name="Louis P."/>
            <person name="Goesmann A."/>
            <person name="Henrissat B."/>
            <person name="Duncan S.H."/>
            <person name="Flint H.J."/>
        </authorList>
    </citation>
    <scope>NUCLEOTIDE SEQUENCE</scope>
    <source>
        <strain evidence="12">NBRC 108216</strain>
    </source>
</reference>
<dbReference type="NCBIfam" id="NF008774">
    <property type="entry name" value="PRK11815.1"/>
    <property type="match status" value="1"/>
</dbReference>
<comment type="catalytic activity">
    <reaction evidence="9">
        <text>5,6-dihydrouridine(20a) in tRNA + NAD(+) = uridine(20a) in tRNA + NADH + H(+)</text>
        <dbReference type="Rhea" id="RHEA:53348"/>
        <dbReference type="Rhea" id="RHEA-COMP:13535"/>
        <dbReference type="Rhea" id="RHEA-COMP:13536"/>
        <dbReference type="ChEBI" id="CHEBI:15378"/>
        <dbReference type="ChEBI" id="CHEBI:57540"/>
        <dbReference type="ChEBI" id="CHEBI:57945"/>
        <dbReference type="ChEBI" id="CHEBI:65315"/>
        <dbReference type="ChEBI" id="CHEBI:74443"/>
    </reaction>
</comment>
<dbReference type="Gene3D" id="3.20.20.70">
    <property type="entry name" value="Aldolase class I"/>
    <property type="match status" value="1"/>
</dbReference>
<keyword evidence="5 9" id="KW-0819">tRNA processing</keyword>
<dbReference type="InterPro" id="IPR035587">
    <property type="entry name" value="DUS-like_FMN-bd"/>
</dbReference>
<evidence type="ECO:0000256" key="6">
    <source>
        <dbReference type="ARBA" id="ARBA00022857"/>
    </source>
</evidence>
<comment type="catalytic activity">
    <reaction evidence="9">
        <text>5,6-dihydrouridine(20a) in tRNA + NADP(+) = uridine(20a) in tRNA + NADPH + H(+)</text>
        <dbReference type="Rhea" id="RHEA:53344"/>
        <dbReference type="Rhea" id="RHEA-COMP:13535"/>
        <dbReference type="Rhea" id="RHEA-COMP:13536"/>
        <dbReference type="ChEBI" id="CHEBI:15378"/>
        <dbReference type="ChEBI" id="CHEBI:57783"/>
        <dbReference type="ChEBI" id="CHEBI:58349"/>
        <dbReference type="ChEBI" id="CHEBI:65315"/>
        <dbReference type="ChEBI" id="CHEBI:74443"/>
    </reaction>
</comment>
<comment type="caution">
    <text evidence="12">The sequence shown here is derived from an EMBL/GenBank/DDBJ whole genome shotgun (WGS) entry which is preliminary data.</text>
</comment>
<feature type="domain" description="DUS-like FMN-binding" evidence="11">
    <location>
        <begin position="17"/>
        <end position="320"/>
    </location>
</feature>
<reference evidence="12" key="2">
    <citation type="submission" date="2023-01" db="EMBL/GenBank/DDBJ databases">
        <title>Draft genome sequence of Algimonas porphyrae strain NBRC 108216.</title>
        <authorList>
            <person name="Sun Q."/>
            <person name="Mori K."/>
        </authorList>
    </citation>
    <scope>NUCLEOTIDE SEQUENCE</scope>
    <source>
        <strain evidence="12">NBRC 108216</strain>
    </source>
</reference>
<evidence type="ECO:0000256" key="3">
    <source>
        <dbReference type="ARBA" id="ARBA00022630"/>
    </source>
</evidence>
<dbReference type="Gene3D" id="1.20.120.1460">
    <property type="match status" value="1"/>
</dbReference>
<dbReference type="InterPro" id="IPR001269">
    <property type="entry name" value="DUS_fam"/>
</dbReference>
<feature type="site" description="Interacts with tRNA" evidence="9">
    <location>
        <position position="99"/>
    </location>
</feature>
<keyword evidence="7 9" id="KW-0694">RNA-binding</keyword>
<dbReference type="InterPro" id="IPR018517">
    <property type="entry name" value="tRNA_hU_synthase_CS"/>
</dbReference>
<dbReference type="InterPro" id="IPR013785">
    <property type="entry name" value="Aldolase_TIM"/>
</dbReference>
<name>A0ABQ5UXV1_9PROT</name>
<dbReference type="PIRSF" id="PIRSF006621">
    <property type="entry name" value="Dus"/>
    <property type="match status" value="1"/>
</dbReference>
<evidence type="ECO:0000256" key="8">
    <source>
        <dbReference type="ARBA" id="ARBA00023002"/>
    </source>
</evidence>
<feature type="site" description="Interacts with tRNA; defines subfamily-specific binding signature" evidence="9">
    <location>
        <position position="304"/>
    </location>
</feature>
<dbReference type="Proteomes" id="UP001161390">
    <property type="component" value="Unassembled WGS sequence"/>
</dbReference>
<keyword evidence="6 9" id="KW-0521">NADP</keyword>
<dbReference type="CDD" id="cd02801">
    <property type="entry name" value="DUS_like_FMN"/>
    <property type="match status" value="1"/>
</dbReference>
<feature type="binding site" evidence="9">
    <location>
        <position position="72"/>
    </location>
    <ligand>
        <name>FMN</name>
        <dbReference type="ChEBI" id="CHEBI:58210"/>
    </ligand>
</feature>
<dbReference type="EC" id="1.3.1.91" evidence="9"/>
<evidence type="ECO:0000256" key="9">
    <source>
        <dbReference type="HAMAP-Rule" id="MF_02041"/>
    </source>
</evidence>
<feature type="site" description="Interacts with tRNA; defines subfamily-specific binding signature" evidence="9">
    <location>
        <position position="186"/>
    </location>
</feature>
<keyword evidence="2 9" id="KW-0820">tRNA-binding</keyword>
<feature type="binding site" evidence="9">
    <location>
        <begin position="236"/>
        <end position="237"/>
    </location>
    <ligand>
        <name>FMN</name>
        <dbReference type="ChEBI" id="CHEBI:58210"/>
    </ligand>
</feature>
<feature type="site" description="Interacts with tRNA" evidence="9">
    <location>
        <position position="189"/>
    </location>
</feature>
<protein>
    <recommendedName>
        <fullName evidence="9">tRNA-dihydrouridine(20/20a) synthase</fullName>
        <ecNumber evidence="9">1.3.1.91</ecNumber>
    </recommendedName>
    <alternativeName>
        <fullName evidence="9">U20-specific dihydrouridine synthase</fullName>
        <shortName evidence="9">U20-specific Dus</shortName>
    </alternativeName>
    <alternativeName>
        <fullName evidence="9">tRNA-dihydrouridine synthase A</fullName>
    </alternativeName>
</protein>
<proteinExistence type="inferred from homology"/>
<comment type="similarity">
    <text evidence="10">Belongs to the dus family.</text>
</comment>
<evidence type="ECO:0000259" key="11">
    <source>
        <dbReference type="Pfam" id="PF01207"/>
    </source>
</evidence>
<feature type="binding site" evidence="9">
    <location>
        <position position="174"/>
    </location>
    <ligand>
        <name>FMN</name>
        <dbReference type="ChEBI" id="CHEBI:58210"/>
    </ligand>
</feature>
<dbReference type="InterPro" id="IPR004653">
    <property type="entry name" value="DusA"/>
</dbReference>
<comment type="cofactor">
    <cofactor evidence="1 9 10">
        <name>FMN</name>
        <dbReference type="ChEBI" id="CHEBI:58210"/>
    </cofactor>
</comment>
<comment type="caution">
    <text evidence="9">Lacks conserved residue(s) required for the propagation of feature annotation.</text>
</comment>
<feature type="binding site" evidence="9">
    <location>
        <position position="142"/>
    </location>
    <ligand>
        <name>FMN</name>
        <dbReference type="ChEBI" id="CHEBI:58210"/>
    </ligand>
</feature>